<dbReference type="AlphaFoldDB" id="A0A9D2M9R4"/>
<organism evidence="2 3">
    <name type="scientific">Candidatus Flavonifractor intestinipullorum</name>
    <dbReference type="NCBI Taxonomy" id="2838587"/>
    <lineage>
        <taxon>Bacteria</taxon>
        <taxon>Bacillati</taxon>
        <taxon>Bacillota</taxon>
        <taxon>Clostridia</taxon>
        <taxon>Eubacteriales</taxon>
        <taxon>Oscillospiraceae</taxon>
        <taxon>Flavonifractor</taxon>
    </lineage>
</organism>
<accession>A0A9D2M9R4</accession>
<keyword evidence="1" id="KW-0812">Transmembrane</keyword>
<proteinExistence type="predicted"/>
<feature type="transmembrane region" description="Helical" evidence="1">
    <location>
        <begin position="105"/>
        <end position="124"/>
    </location>
</feature>
<sequence>MACEVQDYLDRVGERIRWARGRTYLLRELSDHIEDQRSAFEAQGLPPEEALRRAVAEMGDPEEVGDALNALHRPGRSWAPALCALSAGGLGALCVLTGLSAGEPVSHLLSLALGLAAMLLLRLMDLGRVSAALGRGALPLAMALALLTYVFIEAAPIAAGGAHGGFAPLLLVLSLFSPALFALVLLRLRGVHGFWLWALSPLMYLLAAPAAVYPSLVTALFLGGAMLLTASAAVCLGWFQGPKWVGLVSLWAPTAGLTGLALSLFPHLTRWTAFLHPQADPAGSGWFFLLLRRMLWQGEAEAAAQYLQATGWSGDPQFSLLTLSAQLGRPVMLLALGAVLLFGAVCLWRVRRLHSASGKLLAHSLFWPLFLQAAGSWLCNAGLSPFFMALPFPFFSYGPWAMGVDFALLGLLLSLFRMDPLLRDGPAPVRQPFSLRALLLPPLEEG</sequence>
<name>A0A9D2M9R4_9FIRM</name>
<feature type="transmembrane region" description="Helical" evidence="1">
    <location>
        <begin position="193"/>
        <end position="213"/>
    </location>
</feature>
<feature type="transmembrane region" description="Helical" evidence="1">
    <location>
        <begin position="136"/>
        <end position="159"/>
    </location>
</feature>
<feature type="transmembrane region" description="Helical" evidence="1">
    <location>
        <begin position="219"/>
        <end position="239"/>
    </location>
</feature>
<gene>
    <name evidence="2" type="ORF">H9714_01515</name>
</gene>
<dbReference type="InterPro" id="IPR047928">
    <property type="entry name" value="Perm_prefix_1"/>
</dbReference>
<feature type="transmembrane region" description="Helical" evidence="1">
    <location>
        <begin position="327"/>
        <end position="348"/>
    </location>
</feature>
<dbReference type="Proteomes" id="UP000824208">
    <property type="component" value="Unassembled WGS sequence"/>
</dbReference>
<feature type="transmembrane region" description="Helical" evidence="1">
    <location>
        <begin position="398"/>
        <end position="416"/>
    </location>
</feature>
<evidence type="ECO:0000313" key="2">
    <source>
        <dbReference type="EMBL" id="HJB56210.1"/>
    </source>
</evidence>
<feature type="transmembrane region" description="Helical" evidence="1">
    <location>
        <begin position="360"/>
        <end position="378"/>
    </location>
</feature>
<reference evidence="2" key="2">
    <citation type="submission" date="2021-04" db="EMBL/GenBank/DDBJ databases">
        <authorList>
            <person name="Gilroy R."/>
        </authorList>
    </citation>
    <scope>NUCLEOTIDE SEQUENCE</scope>
    <source>
        <strain evidence="2">CHK189-11263</strain>
    </source>
</reference>
<reference evidence="2" key="1">
    <citation type="journal article" date="2021" name="PeerJ">
        <title>Extensive microbial diversity within the chicken gut microbiome revealed by metagenomics and culture.</title>
        <authorList>
            <person name="Gilroy R."/>
            <person name="Ravi A."/>
            <person name="Getino M."/>
            <person name="Pursley I."/>
            <person name="Horton D.L."/>
            <person name="Alikhan N.F."/>
            <person name="Baker D."/>
            <person name="Gharbi K."/>
            <person name="Hall N."/>
            <person name="Watson M."/>
            <person name="Adriaenssens E.M."/>
            <person name="Foster-Nyarko E."/>
            <person name="Jarju S."/>
            <person name="Secka A."/>
            <person name="Antonio M."/>
            <person name="Oren A."/>
            <person name="Chaudhuri R.R."/>
            <person name="La Ragione R."/>
            <person name="Hildebrand F."/>
            <person name="Pallen M.J."/>
        </authorList>
    </citation>
    <scope>NUCLEOTIDE SEQUENCE</scope>
    <source>
        <strain evidence="2">CHK189-11263</strain>
    </source>
</reference>
<feature type="transmembrane region" description="Helical" evidence="1">
    <location>
        <begin position="244"/>
        <end position="265"/>
    </location>
</feature>
<keyword evidence="1" id="KW-1133">Transmembrane helix</keyword>
<evidence type="ECO:0000313" key="3">
    <source>
        <dbReference type="Proteomes" id="UP000824208"/>
    </source>
</evidence>
<protein>
    <recommendedName>
        <fullName evidence="4">Cell division protein FtsW</fullName>
    </recommendedName>
</protein>
<evidence type="ECO:0000256" key="1">
    <source>
        <dbReference type="SAM" id="Phobius"/>
    </source>
</evidence>
<dbReference type="NCBIfam" id="NF038403">
    <property type="entry name" value="perm_prefix_1"/>
    <property type="match status" value="1"/>
</dbReference>
<feature type="transmembrane region" description="Helical" evidence="1">
    <location>
        <begin position="78"/>
        <end position="99"/>
    </location>
</feature>
<dbReference type="EMBL" id="DWYC01000016">
    <property type="protein sequence ID" value="HJB56210.1"/>
    <property type="molecule type" value="Genomic_DNA"/>
</dbReference>
<feature type="transmembrane region" description="Helical" evidence="1">
    <location>
        <begin position="165"/>
        <end position="186"/>
    </location>
</feature>
<evidence type="ECO:0008006" key="4">
    <source>
        <dbReference type="Google" id="ProtNLM"/>
    </source>
</evidence>
<keyword evidence="1" id="KW-0472">Membrane</keyword>
<comment type="caution">
    <text evidence="2">The sequence shown here is derived from an EMBL/GenBank/DDBJ whole genome shotgun (WGS) entry which is preliminary data.</text>
</comment>